<keyword evidence="2" id="KW-1185">Reference proteome</keyword>
<comment type="caution">
    <text evidence="1">The sequence shown here is derived from an EMBL/GenBank/DDBJ whole genome shotgun (WGS) entry which is preliminary data.</text>
</comment>
<sequence length="106" mass="11554">MSCIFLFCTAPYNEIKERHLLSVEKSIVTLEGESARLVSGGDLSIDATTIQNQASHIASGNDVVINTDQLENSAYVDETVTTYGDYQIEEGTFKGEVSWAISMATL</sequence>
<evidence type="ECO:0000313" key="2">
    <source>
        <dbReference type="Proteomes" id="UP001210678"/>
    </source>
</evidence>
<evidence type="ECO:0000313" key="1">
    <source>
        <dbReference type="EMBL" id="MDB1125443.1"/>
    </source>
</evidence>
<dbReference type="InterPro" id="IPR010069">
    <property type="entry name" value="CdiA_FHA1_rpt"/>
</dbReference>
<accession>A0ABT4YWS4</accession>
<reference evidence="1 2" key="1">
    <citation type="submission" date="2023-01" db="EMBL/GenBank/DDBJ databases">
        <title>Vibrio sp. KJ40-1 sp.nov, isolated from marine algae.</title>
        <authorList>
            <person name="Butt M."/>
            <person name="Kim J.M.J."/>
            <person name="Jeon C.O.C."/>
        </authorList>
    </citation>
    <scope>NUCLEOTIDE SEQUENCE [LARGE SCALE GENOMIC DNA]</scope>
    <source>
        <strain evidence="1 2">KJ40-1</strain>
    </source>
</reference>
<organism evidence="1 2">
    <name type="scientific">Vibrio algarum</name>
    <dbReference type="NCBI Taxonomy" id="3020714"/>
    <lineage>
        <taxon>Bacteria</taxon>
        <taxon>Pseudomonadati</taxon>
        <taxon>Pseudomonadota</taxon>
        <taxon>Gammaproteobacteria</taxon>
        <taxon>Vibrionales</taxon>
        <taxon>Vibrionaceae</taxon>
        <taxon>Vibrio</taxon>
    </lineage>
</organism>
<dbReference type="InterPro" id="IPR008619">
    <property type="entry name" value="Filamentous_hemagglutn_rpt"/>
</dbReference>
<dbReference type="EMBL" id="JAQLOI010000003">
    <property type="protein sequence ID" value="MDB1125443.1"/>
    <property type="molecule type" value="Genomic_DNA"/>
</dbReference>
<name>A0ABT4YWS4_9VIBR</name>
<dbReference type="RefSeq" id="WP_272139160.1">
    <property type="nucleotide sequence ID" value="NZ_JAQLOI010000003.1"/>
</dbReference>
<proteinExistence type="predicted"/>
<dbReference type="NCBIfam" id="TIGR01731">
    <property type="entry name" value="fil_hemag_20aa"/>
    <property type="match status" value="1"/>
</dbReference>
<gene>
    <name evidence="1" type="ORF">PGX00_18005</name>
</gene>
<dbReference type="Pfam" id="PF05594">
    <property type="entry name" value="Fil_haemagg"/>
    <property type="match status" value="1"/>
</dbReference>
<dbReference type="Proteomes" id="UP001210678">
    <property type="component" value="Unassembled WGS sequence"/>
</dbReference>
<protein>
    <submittedName>
        <fullName evidence="1">Uncharacterized protein</fullName>
    </submittedName>
</protein>